<name>A0A2P6TQM7_CHLSO</name>
<evidence type="ECO:0000256" key="2">
    <source>
        <dbReference type="ARBA" id="ARBA00006599"/>
    </source>
</evidence>
<dbReference type="GO" id="GO:0016117">
    <property type="term" value="P:carotenoid biosynthetic process"/>
    <property type="evidence" value="ECO:0007669"/>
    <property type="project" value="InterPro"/>
</dbReference>
<feature type="compositionally biased region" description="Low complexity" evidence="3">
    <location>
        <begin position="552"/>
        <end position="571"/>
    </location>
</feature>
<dbReference type="InterPro" id="IPR036188">
    <property type="entry name" value="FAD/NAD-bd_sf"/>
</dbReference>
<feature type="region of interest" description="Disordered" evidence="3">
    <location>
        <begin position="546"/>
        <end position="571"/>
    </location>
</feature>
<dbReference type="SUPFAM" id="SSF51905">
    <property type="entry name" value="FAD/NAD(P)-binding domain"/>
    <property type="match status" value="1"/>
</dbReference>
<dbReference type="NCBIfam" id="TIGR01790">
    <property type="entry name" value="carotene-cycl"/>
    <property type="match status" value="1"/>
</dbReference>
<comment type="caution">
    <text evidence="4">The sequence shown here is derived from an EMBL/GenBank/DDBJ whole genome shotgun (WGS) entry which is preliminary data.</text>
</comment>
<feature type="region of interest" description="Disordered" evidence="3">
    <location>
        <begin position="1"/>
        <end position="74"/>
    </location>
</feature>
<dbReference type="PANTHER" id="PTHR39757:SF3">
    <property type="entry name" value="LYCOPENE EPSILON CYCLASE, CHLOROPLASTIC"/>
    <property type="match status" value="1"/>
</dbReference>
<dbReference type="GO" id="GO:0016860">
    <property type="term" value="F:intramolecular oxidoreductase activity"/>
    <property type="evidence" value="ECO:0007669"/>
    <property type="project" value="UniProtKB-ARBA"/>
</dbReference>
<protein>
    <submittedName>
        <fullName evidence="4">Lycopene epsilon cyclase</fullName>
    </submittedName>
</protein>
<feature type="compositionally biased region" description="Low complexity" evidence="3">
    <location>
        <begin position="46"/>
        <end position="65"/>
    </location>
</feature>
<dbReference type="AlphaFoldDB" id="A0A2P6TQM7"/>
<dbReference type="GO" id="GO:0016705">
    <property type="term" value="F:oxidoreductase activity, acting on paired donors, with incorporation or reduction of molecular oxygen"/>
    <property type="evidence" value="ECO:0007669"/>
    <property type="project" value="InterPro"/>
</dbReference>
<dbReference type="OrthoDB" id="1716816at2759"/>
<comment type="pathway">
    <text evidence="1">Carotenoid biosynthesis.</text>
</comment>
<comment type="similarity">
    <text evidence="2">Belongs to the lycopene cyclase family.</text>
</comment>
<evidence type="ECO:0000313" key="5">
    <source>
        <dbReference type="Proteomes" id="UP000239899"/>
    </source>
</evidence>
<feature type="compositionally biased region" description="Low complexity" evidence="3">
    <location>
        <begin position="11"/>
        <end position="38"/>
    </location>
</feature>
<organism evidence="4 5">
    <name type="scientific">Chlorella sorokiniana</name>
    <name type="common">Freshwater green alga</name>
    <dbReference type="NCBI Taxonomy" id="3076"/>
    <lineage>
        <taxon>Eukaryota</taxon>
        <taxon>Viridiplantae</taxon>
        <taxon>Chlorophyta</taxon>
        <taxon>core chlorophytes</taxon>
        <taxon>Trebouxiophyceae</taxon>
        <taxon>Chlorellales</taxon>
        <taxon>Chlorellaceae</taxon>
        <taxon>Chlorella clade</taxon>
        <taxon>Chlorella</taxon>
    </lineage>
</organism>
<dbReference type="STRING" id="3076.A0A2P6TQM7"/>
<evidence type="ECO:0000256" key="3">
    <source>
        <dbReference type="SAM" id="MobiDB-lite"/>
    </source>
</evidence>
<dbReference type="Pfam" id="PF05834">
    <property type="entry name" value="Lycopene_cycl"/>
    <property type="match status" value="1"/>
</dbReference>
<dbReference type="Gene3D" id="3.50.50.60">
    <property type="entry name" value="FAD/NAD(P)-binding domain"/>
    <property type="match status" value="1"/>
</dbReference>
<reference evidence="4 5" key="1">
    <citation type="journal article" date="2018" name="Plant J.">
        <title>Genome sequences of Chlorella sorokiniana UTEX 1602 and Micractinium conductrix SAG 241.80: implications to maltose excretion by a green alga.</title>
        <authorList>
            <person name="Arriola M.B."/>
            <person name="Velmurugan N."/>
            <person name="Zhang Y."/>
            <person name="Plunkett M.H."/>
            <person name="Hondzo H."/>
            <person name="Barney B.M."/>
        </authorList>
    </citation>
    <scope>NUCLEOTIDE SEQUENCE [LARGE SCALE GENOMIC DNA]</scope>
    <source>
        <strain evidence="5">UTEX 1602</strain>
    </source>
</reference>
<accession>A0A2P6TQM7</accession>
<dbReference type="InterPro" id="IPR010108">
    <property type="entry name" value="Lycopene_cyclase_b/e"/>
</dbReference>
<proteinExistence type="inferred from homology"/>
<evidence type="ECO:0000256" key="1">
    <source>
        <dbReference type="ARBA" id="ARBA00004829"/>
    </source>
</evidence>
<dbReference type="PANTHER" id="PTHR39757">
    <property type="match status" value="1"/>
</dbReference>
<dbReference type="Proteomes" id="UP000239899">
    <property type="component" value="Unassembled WGS sequence"/>
</dbReference>
<sequence length="595" mass="63560">MQPAGAQRCGSAASAPARPCSARRSPSAASSSSPANVRRQQRRRAAPPSRTAAATVEAAPARATPDANQRSREGTYEAALVEQQATKADPEQPALADALPPFDPAADTADVAIVGAGPAGLALAAELAGQGLSVALVSLESKFVNNYGVWLDEFKDLGLTHTLDSVWDDAVCYFKEQQLVRVGRPYGRVCRRRLRQHLLDRCAAAGVRFVEAEVETASSAADAQAAELRLTDGRTVRCRLPVLASGVAAGKLLRYEDGVPPVAAQTAYGIEAEVEGYADNYPADAMLFMDFRRHHTGLYDGTAGRQQPGKSQHGGNGLWGTEGEVPSFLYAMPLGGNRVFLEETCLVARPPMPFATLKRRLERRCKALGIKIGELHEEEWSYIPVGGPLPLPDQPAAAFGAAASLVHPATGYSITRSLREAPAVARAVRVALDEQPSSAAAVRFVWEALWTQERRRQTSFQVFGMELLCQLDTAATADFFTTFFRLPASFWRGFLASKLSSVDLLSFAMLTWVLAPPNIKAKLVTHFLTDPSGRYMLDAYTGKNREQWEQPGSSSSSSSGSSSDGSGSSAAQLPAAAAGMLALQQLVQAAAERAA</sequence>
<gene>
    <name evidence="4" type="ORF">C2E21_5229</name>
</gene>
<keyword evidence="5" id="KW-1185">Reference proteome</keyword>
<dbReference type="EMBL" id="LHPG02000009">
    <property type="protein sequence ID" value="PRW56341.1"/>
    <property type="molecule type" value="Genomic_DNA"/>
</dbReference>
<evidence type="ECO:0000313" key="4">
    <source>
        <dbReference type="EMBL" id="PRW56341.1"/>
    </source>
</evidence>